<evidence type="ECO:0000256" key="8">
    <source>
        <dbReference type="ARBA" id="ARBA00023133"/>
    </source>
</evidence>
<dbReference type="Pfam" id="PF02628">
    <property type="entry name" value="COX15-CtaA"/>
    <property type="match status" value="1"/>
</dbReference>
<keyword evidence="10" id="KW-1015">Disulfide bond</keyword>
<evidence type="ECO:0000256" key="10">
    <source>
        <dbReference type="ARBA" id="ARBA00023157"/>
    </source>
</evidence>
<accession>A0A7Y2PZ22</accession>
<keyword evidence="4" id="KW-0479">Metal-binding</keyword>
<dbReference type="InterPro" id="IPR050450">
    <property type="entry name" value="COX15/CtaA_HemeA_synthase"/>
</dbReference>
<dbReference type="RefSeq" id="WP_167040208.1">
    <property type="nucleotide sequence ID" value="NZ_BAAANA010000003.1"/>
</dbReference>
<comment type="pathway">
    <text evidence="11">Porphyrin-containing compound metabolism.</text>
</comment>
<proteinExistence type="predicted"/>
<evidence type="ECO:0000256" key="9">
    <source>
        <dbReference type="ARBA" id="ARBA00023136"/>
    </source>
</evidence>
<sequence>MSSQPTRTDSATFRGWLAGLWRRFVRWLPVRVDRRVVVAAWATLAVQILIVGTGGLVRLTGSGLGCPTWPRCTDESLVPTPAMGFHGVIEFGNRTLTFVLVVVAVITFLFVVRMRRERRDLFWLALLIGLYVPLQAIIGGITVLTNLNPFVVGLHFFASVVLVALAAVFVVRVYATPGPRVRAVPAWYAITTHVTSVFVLLTVVVGILVTGSGPHAGDGGAARNGLDPELMQHVHSWPAYVTFALTIVLLIGAFRTPSPLRLRLWAGLLLGVELVQIAVGLWQARTGLPIVLVNIHMVLAVCLVAAMTAVVMHLKAPAAQAGLEPHVSRGYVEA</sequence>
<dbReference type="GO" id="GO:0016020">
    <property type="term" value="C:membrane"/>
    <property type="evidence" value="ECO:0007669"/>
    <property type="project" value="UniProtKB-SubCell"/>
</dbReference>
<dbReference type="Proteomes" id="UP000543598">
    <property type="component" value="Unassembled WGS sequence"/>
</dbReference>
<evidence type="ECO:0000313" key="13">
    <source>
        <dbReference type="EMBL" id="NNH02843.1"/>
    </source>
</evidence>
<keyword evidence="3 12" id="KW-0812">Transmembrane</keyword>
<keyword evidence="5 12" id="KW-1133">Transmembrane helix</keyword>
<feature type="transmembrane region" description="Helical" evidence="12">
    <location>
        <begin position="288"/>
        <end position="311"/>
    </location>
</feature>
<protein>
    <submittedName>
        <fullName evidence="13">Heme A synthase</fullName>
    </submittedName>
</protein>
<dbReference type="GO" id="GO:0016491">
    <property type="term" value="F:oxidoreductase activity"/>
    <property type="evidence" value="ECO:0007669"/>
    <property type="project" value="UniProtKB-KW"/>
</dbReference>
<feature type="transmembrane region" description="Helical" evidence="12">
    <location>
        <begin position="36"/>
        <end position="57"/>
    </location>
</feature>
<reference evidence="13 14" key="1">
    <citation type="submission" date="2020-05" db="EMBL/GenBank/DDBJ databases">
        <title>MicrobeNet Type strains.</title>
        <authorList>
            <person name="Nicholson A.C."/>
        </authorList>
    </citation>
    <scope>NUCLEOTIDE SEQUENCE [LARGE SCALE GENOMIC DNA]</scope>
    <source>
        <strain evidence="13 14">JCM 14282</strain>
    </source>
</reference>
<feature type="transmembrane region" description="Helical" evidence="12">
    <location>
        <begin position="237"/>
        <end position="255"/>
    </location>
</feature>
<keyword evidence="6" id="KW-0560">Oxidoreductase</keyword>
<name>A0A7Y2PZ22_9MICO</name>
<comment type="caution">
    <text evidence="13">The sequence shown here is derived from an EMBL/GenBank/DDBJ whole genome shotgun (WGS) entry which is preliminary data.</text>
</comment>
<evidence type="ECO:0000256" key="3">
    <source>
        <dbReference type="ARBA" id="ARBA00022692"/>
    </source>
</evidence>
<feature type="transmembrane region" description="Helical" evidence="12">
    <location>
        <begin position="186"/>
        <end position="209"/>
    </location>
</feature>
<keyword evidence="2" id="KW-1003">Cell membrane</keyword>
<evidence type="ECO:0000256" key="4">
    <source>
        <dbReference type="ARBA" id="ARBA00022723"/>
    </source>
</evidence>
<feature type="transmembrane region" description="Helical" evidence="12">
    <location>
        <begin position="121"/>
        <end position="144"/>
    </location>
</feature>
<comment type="subcellular location">
    <subcellularLocation>
        <location evidence="1">Membrane</location>
        <topology evidence="1">Multi-pass membrane protein</topology>
    </subcellularLocation>
</comment>
<evidence type="ECO:0000256" key="5">
    <source>
        <dbReference type="ARBA" id="ARBA00022989"/>
    </source>
</evidence>
<evidence type="ECO:0000256" key="7">
    <source>
        <dbReference type="ARBA" id="ARBA00023004"/>
    </source>
</evidence>
<dbReference type="AlphaFoldDB" id="A0A7Y2PZ22"/>
<keyword evidence="8" id="KW-0350">Heme biosynthesis</keyword>
<dbReference type="GO" id="GO:0046872">
    <property type="term" value="F:metal ion binding"/>
    <property type="evidence" value="ECO:0007669"/>
    <property type="project" value="UniProtKB-KW"/>
</dbReference>
<dbReference type="InterPro" id="IPR003780">
    <property type="entry name" value="COX15/CtaA_fam"/>
</dbReference>
<evidence type="ECO:0000256" key="2">
    <source>
        <dbReference type="ARBA" id="ARBA00022475"/>
    </source>
</evidence>
<dbReference type="EMBL" id="JABEMB010000002">
    <property type="protein sequence ID" value="NNH02843.1"/>
    <property type="molecule type" value="Genomic_DNA"/>
</dbReference>
<evidence type="ECO:0000256" key="11">
    <source>
        <dbReference type="ARBA" id="ARBA00023444"/>
    </source>
</evidence>
<evidence type="ECO:0000256" key="12">
    <source>
        <dbReference type="SAM" id="Phobius"/>
    </source>
</evidence>
<evidence type="ECO:0000256" key="6">
    <source>
        <dbReference type="ARBA" id="ARBA00023002"/>
    </source>
</evidence>
<organism evidence="13 14">
    <name type="scientific">Microbacterium ulmi</name>
    <dbReference type="NCBI Taxonomy" id="179095"/>
    <lineage>
        <taxon>Bacteria</taxon>
        <taxon>Bacillati</taxon>
        <taxon>Actinomycetota</taxon>
        <taxon>Actinomycetes</taxon>
        <taxon>Micrococcales</taxon>
        <taxon>Microbacteriaceae</taxon>
        <taxon>Microbacterium</taxon>
    </lineage>
</organism>
<feature type="transmembrane region" description="Helical" evidence="12">
    <location>
        <begin position="150"/>
        <end position="174"/>
    </location>
</feature>
<keyword evidence="9 12" id="KW-0472">Membrane</keyword>
<dbReference type="PANTHER" id="PTHR35457:SF1">
    <property type="entry name" value="HEME A SYNTHASE"/>
    <property type="match status" value="1"/>
</dbReference>
<keyword evidence="14" id="KW-1185">Reference proteome</keyword>
<dbReference type="PANTHER" id="PTHR35457">
    <property type="entry name" value="HEME A SYNTHASE"/>
    <property type="match status" value="1"/>
</dbReference>
<dbReference type="GO" id="GO:0006784">
    <property type="term" value="P:heme A biosynthetic process"/>
    <property type="evidence" value="ECO:0007669"/>
    <property type="project" value="InterPro"/>
</dbReference>
<feature type="transmembrane region" description="Helical" evidence="12">
    <location>
        <begin position="262"/>
        <end position="282"/>
    </location>
</feature>
<evidence type="ECO:0000256" key="1">
    <source>
        <dbReference type="ARBA" id="ARBA00004141"/>
    </source>
</evidence>
<feature type="transmembrane region" description="Helical" evidence="12">
    <location>
        <begin position="95"/>
        <end position="114"/>
    </location>
</feature>
<keyword evidence="7" id="KW-0408">Iron</keyword>
<gene>
    <name evidence="13" type="ORF">HLA99_03065</name>
</gene>
<evidence type="ECO:0000313" key="14">
    <source>
        <dbReference type="Proteomes" id="UP000543598"/>
    </source>
</evidence>